<evidence type="ECO:0000256" key="4">
    <source>
        <dbReference type="SAM" id="Phobius"/>
    </source>
</evidence>
<dbReference type="AlphaFoldDB" id="A0A3N7FZB6"/>
<evidence type="ECO:0000256" key="1">
    <source>
        <dbReference type="ARBA" id="ARBA00010617"/>
    </source>
</evidence>
<dbReference type="InterPro" id="IPR036396">
    <property type="entry name" value="Cyt_P450_sf"/>
</dbReference>
<evidence type="ECO:0000256" key="3">
    <source>
        <dbReference type="ARBA" id="ARBA00023004"/>
    </source>
</evidence>
<dbReference type="SUPFAM" id="SSF48264">
    <property type="entry name" value="Cytochrome P450"/>
    <property type="match status" value="1"/>
</dbReference>
<evidence type="ECO:0000256" key="2">
    <source>
        <dbReference type="ARBA" id="ARBA00022723"/>
    </source>
</evidence>
<dbReference type="GO" id="GO:0016705">
    <property type="term" value="F:oxidoreductase activity, acting on paired donors, with incorporation or reduction of molecular oxygen"/>
    <property type="evidence" value="ECO:0007669"/>
    <property type="project" value="InterPro"/>
</dbReference>
<name>A0A3N7FZB6_POPTR</name>
<accession>A0A3N7FZB6</accession>
<dbReference type="GO" id="GO:0005506">
    <property type="term" value="F:iron ion binding"/>
    <property type="evidence" value="ECO:0007669"/>
    <property type="project" value="InterPro"/>
</dbReference>
<comment type="similarity">
    <text evidence="1">Belongs to the cytochrome P450 family.</text>
</comment>
<dbReference type="Proteomes" id="UP000006729">
    <property type="component" value="Chromosome 14"/>
</dbReference>
<dbReference type="Gene3D" id="1.10.630.10">
    <property type="entry name" value="Cytochrome P450"/>
    <property type="match status" value="1"/>
</dbReference>
<keyword evidence="4" id="KW-0472">Membrane</keyword>
<keyword evidence="3" id="KW-0408">Iron</keyword>
<dbReference type="GO" id="GO:0004497">
    <property type="term" value="F:monooxygenase activity"/>
    <property type="evidence" value="ECO:0007669"/>
    <property type="project" value="InterPro"/>
</dbReference>
<evidence type="ECO:0000313" key="6">
    <source>
        <dbReference type="Proteomes" id="UP000006729"/>
    </source>
</evidence>
<proteinExistence type="inferred from homology"/>
<evidence type="ECO:0008006" key="7">
    <source>
        <dbReference type="Google" id="ProtNLM"/>
    </source>
</evidence>
<dbReference type="InParanoid" id="A0A3N7FZB6"/>
<keyword evidence="4" id="KW-0812">Transmembrane</keyword>
<keyword evidence="6" id="KW-1185">Reference proteome</keyword>
<dbReference type="STRING" id="3694.A0A3N7FZB6"/>
<dbReference type="PANTHER" id="PTHR24286">
    <property type="entry name" value="CYTOCHROME P450 26"/>
    <property type="match status" value="1"/>
</dbReference>
<keyword evidence="2" id="KW-0479">Metal-binding</keyword>
<organism evidence="5 6">
    <name type="scientific">Populus trichocarpa</name>
    <name type="common">Western balsam poplar</name>
    <name type="synonym">Populus balsamifera subsp. trichocarpa</name>
    <dbReference type="NCBI Taxonomy" id="3694"/>
    <lineage>
        <taxon>Eukaryota</taxon>
        <taxon>Viridiplantae</taxon>
        <taxon>Streptophyta</taxon>
        <taxon>Embryophyta</taxon>
        <taxon>Tracheophyta</taxon>
        <taxon>Spermatophyta</taxon>
        <taxon>Magnoliopsida</taxon>
        <taxon>eudicotyledons</taxon>
        <taxon>Gunneridae</taxon>
        <taxon>Pentapetalae</taxon>
        <taxon>rosids</taxon>
        <taxon>fabids</taxon>
        <taxon>Malpighiales</taxon>
        <taxon>Salicaceae</taxon>
        <taxon>Saliceae</taxon>
        <taxon>Populus</taxon>
    </lineage>
</organism>
<sequence>MAGELWVGVLVGITSGLLGLIMNHFLPMFLKLGHNVPKGSFGWPLLGETLGFLKPHPSNTLGAFLQDHCSRYGNVFKSHLFLSPTVVSCDQELNYFILQNEGKLFQCSYPKPIHGILGNVSMLVAVGDTHKRLRNVAISLVSITKSKPEFLNDIERTELLER</sequence>
<keyword evidence="4" id="KW-1133">Transmembrane helix</keyword>
<evidence type="ECO:0000313" key="5">
    <source>
        <dbReference type="EMBL" id="RQP00284.1"/>
    </source>
</evidence>
<protein>
    <recommendedName>
        <fullName evidence="7">Cytochrome P450</fullName>
    </recommendedName>
</protein>
<gene>
    <name evidence="5" type="ORF">POPTR_014G171750</name>
</gene>
<dbReference type="EMBL" id="CM009303">
    <property type="protein sequence ID" value="RQP00284.1"/>
    <property type="molecule type" value="Genomic_DNA"/>
</dbReference>
<dbReference type="PANTHER" id="PTHR24286:SF37">
    <property type="entry name" value="CYTOCHROME P450 724B1"/>
    <property type="match status" value="1"/>
</dbReference>
<reference evidence="5 6" key="1">
    <citation type="journal article" date="2006" name="Science">
        <title>The genome of black cottonwood, Populus trichocarpa (Torr. &amp; Gray).</title>
        <authorList>
            <person name="Tuskan G.A."/>
            <person name="Difazio S."/>
            <person name="Jansson S."/>
            <person name="Bohlmann J."/>
            <person name="Grigoriev I."/>
            <person name="Hellsten U."/>
            <person name="Putnam N."/>
            <person name="Ralph S."/>
            <person name="Rombauts S."/>
            <person name="Salamov A."/>
            <person name="Schein J."/>
            <person name="Sterck L."/>
            <person name="Aerts A."/>
            <person name="Bhalerao R.R."/>
            <person name="Bhalerao R.P."/>
            <person name="Blaudez D."/>
            <person name="Boerjan W."/>
            <person name="Brun A."/>
            <person name="Brunner A."/>
            <person name="Busov V."/>
            <person name="Campbell M."/>
            <person name="Carlson J."/>
            <person name="Chalot M."/>
            <person name="Chapman J."/>
            <person name="Chen G.L."/>
            <person name="Cooper D."/>
            <person name="Coutinho P.M."/>
            <person name="Couturier J."/>
            <person name="Covert S."/>
            <person name="Cronk Q."/>
            <person name="Cunningham R."/>
            <person name="Davis J."/>
            <person name="Degroeve S."/>
            <person name="Dejardin A."/>
            <person name="Depamphilis C."/>
            <person name="Detter J."/>
            <person name="Dirks B."/>
            <person name="Dubchak I."/>
            <person name="Duplessis S."/>
            <person name="Ehlting J."/>
            <person name="Ellis B."/>
            <person name="Gendler K."/>
            <person name="Goodstein D."/>
            <person name="Gribskov M."/>
            <person name="Grimwood J."/>
            <person name="Groover A."/>
            <person name="Gunter L."/>
            <person name="Hamberger B."/>
            <person name="Heinze B."/>
            <person name="Helariutta Y."/>
            <person name="Henrissat B."/>
            <person name="Holligan D."/>
            <person name="Holt R."/>
            <person name="Huang W."/>
            <person name="Islam-Faridi N."/>
            <person name="Jones S."/>
            <person name="Jones-Rhoades M."/>
            <person name="Jorgensen R."/>
            <person name="Joshi C."/>
            <person name="Kangasjarvi J."/>
            <person name="Karlsson J."/>
            <person name="Kelleher C."/>
            <person name="Kirkpatrick R."/>
            <person name="Kirst M."/>
            <person name="Kohler A."/>
            <person name="Kalluri U."/>
            <person name="Larimer F."/>
            <person name="Leebens-Mack J."/>
            <person name="Leple J.C."/>
            <person name="Locascio P."/>
            <person name="Lou Y."/>
            <person name="Lucas S."/>
            <person name="Martin F."/>
            <person name="Montanini B."/>
            <person name="Napoli C."/>
            <person name="Nelson D.R."/>
            <person name="Nelson C."/>
            <person name="Nieminen K."/>
            <person name="Nilsson O."/>
            <person name="Pereda V."/>
            <person name="Peter G."/>
            <person name="Philippe R."/>
            <person name="Pilate G."/>
            <person name="Poliakov A."/>
            <person name="Razumovskaya J."/>
            <person name="Richardson P."/>
            <person name="Rinaldi C."/>
            <person name="Ritland K."/>
            <person name="Rouze P."/>
            <person name="Ryaboy D."/>
            <person name="Schmutz J."/>
            <person name="Schrader J."/>
            <person name="Segerman B."/>
            <person name="Shin H."/>
            <person name="Siddiqui A."/>
            <person name="Sterky F."/>
            <person name="Terry A."/>
            <person name="Tsai C.J."/>
            <person name="Uberbacher E."/>
            <person name="Unneberg P."/>
            <person name="Vahala J."/>
            <person name="Wall K."/>
            <person name="Wessler S."/>
            <person name="Yang G."/>
            <person name="Yin T."/>
            <person name="Douglas C."/>
            <person name="Marra M."/>
            <person name="Sandberg G."/>
            <person name="Van de Peer Y."/>
            <person name="Rokhsar D."/>
        </authorList>
    </citation>
    <scope>NUCLEOTIDE SEQUENCE [LARGE SCALE GENOMIC DNA]</scope>
    <source>
        <strain evidence="6">cv. Nisqually</strain>
    </source>
</reference>
<feature type="transmembrane region" description="Helical" evidence="4">
    <location>
        <begin position="6"/>
        <end position="26"/>
    </location>
</feature>
<dbReference type="GO" id="GO:0020037">
    <property type="term" value="F:heme binding"/>
    <property type="evidence" value="ECO:0007669"/>
    <property type="project" value="InterPro"/>
</dbReference>